<dbReference type="InterPro" id="IPR002881">
    <property type="entry name" value="DUF58"/>
</dbReference>
<proteinExistence type="predicted"/>
<comment type="caution">
    <text evidence="3">The sequence shown here is derived from an EMBL/GenBank/DDBJ whole genome shotgun (WGS) entry which is preliminary data.</text>
</comment>
<keyword evidence="1" id="KW-1133">Transmembrane helix</keyword>
<dbReference type="PANTHER" id="PTHR34351:SF2">
    <property type="entry name" value="DUF58 DOMAIN-CONTAINING PROTEIN"/>
    <property type="match status" value="1"/>
</dbReference>
<feature type="transmembrane region" description="Helical" evidence="1">
    <location>
        <begin position="30"/>
        <end position="52"/>
    </location>
</feature>
<sequence length="408" mass="45818">MRVLKVLGLSGVGLIWGALFVFARVQGAFFAWFLFYFWTLLVVYEGLVWSFGLRGVETSRSLSASRLSAGQPLEITLSLTRRGWWPLLWVRVRDDLPERWRFQTLGAERVLQPMWSTEASFVYQVDAVQRGVYALGDTTVETGDVFGLVHRTACIRRFDEVMVYPQIVPVRGWAGYHPEEQGLRQPTRRRAEESTNVLGVRSYVPGDRLSRIHWPASARRGELQAKEFELHVTSELLFLIDAAETSFASRPASLFELEMTVAASLLKHAFDLRRQFAFTMHARGVVSLPAGRDQALLFRCMEELALARPDGQTGFQETLLHMVNEVVPGTTLVVLSPEVNRETAAAVHAVRHRSPVEWFMPVPGGQLTDGQREGVEMLERAGARVYLIPSPESLNALQRGGMHRAAGG</sequence>
<gene>
    <name evidence="3" type="ORF">J2S03_003039</name>
</gene>
<accession>A0ABT9XLI5</accession>
<dbReference type="PANTHER" id="PTHR34351">
    <property type="entry name" value="SLR1927 PROTEIN-RELATED"/>
    <property type="match status" value="1"/>
</dbReference>
<reference evidence="3 4" key="1">
    <citation type="submission" date="2023-07" db="EMBL/GenBank/DDBJ databases">
        <title>Genomic Encyclopedia of Type Strains, Phase IV (KMG-IV): sequencing the most valuable type-strain genomes for metagenomic binning, comparative biology and taxonomic classification.</title>
        <authorList>
            <person name="Goeker M."/>
        </authorList>
    </citation>
    <scope>NUCLEOTIDE SEQUENCE [LARGE SCALE GENOMIC DNA]</scope>
    <source>
        <strain evidence="3 4">DSM 4006</strain>
    </source>
</reference>
<name>A0ABT9XLI5_9BACL</name>
<evidence type="ECO:0000313" key="3">
    <source>
        <dbReference type="EMBL" id="MDQ0191170.1"/>
    </source>
</evidence>
<feature type="domain" description="DUF58" evidence="2">
    <location>
        <begin position="200"/>
        <end position="353"/>
    </location>
</feature>
<dbReference type="RefSeq" id="WP_274456799.1">
    <property type="nucleotide sequence ID" value="NZ_CP067097.1"/>
</dbReference>
<evidence type="ECO:0000259" key="2">
    <source>
        <dbReference type="Pfam" id="PF01882"/>
    </source>
</evidence>
<protein>
    <submittedName>
        <fullName evidence="3">Uncharacterized protein (DUF58 family)</fullName>
    </submittedName>
</protein>
<dbReference type="EMBL" id="JAUSTP010000033">
    <property type="protein sequence ID" value="MDQ0191170.1"/>
    <property type="molecule type" value="Genomic_DNA"/>
</dbReference>
<evidence type="ECO:0000256" key="1">
    <source>
        <dbReference type="SAM" id="Phobius"/>
    </source>
</evidence>
<keyword evidence="1" id="KW-0812">Transmembrane</keyword>
<feature type="transmembrane region" description="Helical" evidence="1">
    <location>
        <begin position="6"/>
        <end position="23"/>
    </location>
</feature>
<organism evidence="3 4">
    <name type="scientific">Alicyclobacillus cycloheptanicus</name>
    <dbReference type="NCBI Taxonomy" id="1457"/>
    <lineage>
        <taxon>Bacteria</taxon>
        <taxon>Bacillati</taxon>
        <taxon>Bacillota</taxon>
        <taxon>Bacilli</taxon>
        <taxon>Bacillales</taxon>
        <taxon>Alicyclobacillaceae</taxon>
        <taxon>Alicyclobacillus</taxon>
    </lineage>
</organism>
<keyword evidence="1" id="KW-0472">Membrane</keyword>
<keyword evidence="4" id="KW-1185">Reference proteome</keyword>
<dbReference type="Proteomes" id="UP001232973">
    <property type="component" value="Unassembled WGS sequence"/>
</dbReference>
<evidence type="ECO:0000313" key="4">
    <source>
        <dbReference type="Proteomes" id="UP001232973"/>
    </source>
</evidence>
<dbReference type="Pfam" id="PF01882">
    <property type="entry name" value="DUF58"/>
    <property type="match status" value="1"/>
</dbReference>